<keyword evidence="3" id="KW-1185">Reference proteome</keyword>
<feature type="chain" id="PRO_5009578854" description="Porin" evidence="1">
    <location>
        <begin position="22"/>
        <end position="368"/>
    </location>
</feature>
<accession>A0A1G1T2K2</accession>
<dbReference type="AlphaFoldDB" id="A0A1G1T2K2"/>
<protein>
    <recommendedName>
        <fullName evidence="4">Porin</fullName>
    </recommendedName>
</protein>
<dbReference type="EMBL" id="MDZC01000062">
    <property type="protein sequence ID" value="OGX85101.1"/>
    <property type="molecule type" value="Genomic_DNA"/>
</dbReference>
<keyword evidence="1" id="KW-0732">Signal</keyword>
<evidence type="ECO:0000313" key="2">
    <source>
        <dbReference type="EMBL" id="OGX85101.1"/>
    </source>
</evidence>
<name>A0A1G1T2K2_9BACT</name>
<proteinExistence type="predicted"/>
<reference evidence="2 3" key="1">
    <citation type="submission" date="2016-08" db="EMBL/GenBank/DDBJ databases">
        <title>Hymenobacter coccineus sp. nov., Hymenobacter lapidarius sp. nov. and Hymenobacter glacialis sp. nov., isolated from Antarctic soil.</title>
        <authorList>
            <person name="Sedlacek I."/>
            <person name="Kralova S."/>
            <person name="Kyrova K."/>
            <person name="Maslanova I."/>
            <person name="Stankova E."/>
            <person name="Vrbovska V."/>
            <person name="Nemec M."/>
            <person name="Bartak M."/>
            <person name="Svec P."/>
            <person name="Busse H.-J."/>
            <person name="Pantucek R."/>
        </authorList>
    </citation>
    <scope>NUCLEOTIDE SEQUENCE [LARGE SCALE GENOMIC DNA]</scope>
    <source>
        <strain evidence="2 3">CCM 8648</strain>
    </source>
</reference>
<dbReference type="InterPro" id="IPR011486">
    <property type="entry name" value="BBP2"/>
</dbReference>
<evidence type="ECO:0000256" key="1">
    <source>
        <dbReference type="SAM" id="SignalP"/>
    </source>
</evidence>
<gene>
    <name evidence="2" type="ORF">BEN48_14945</name>
</gene>
<sequence length="368" mass="40703">MKPLLLLLLPLALGLARPAAAQLPAADTTATVQLYGYVDGYFGLDSPAPTNTRRPGFLYSHNRQNEFTVNQALVGARYDDGRVRGALGLQAGTYPEANYAAEPQVLQHIYEAYAGFRPLRRAWLDVGVFGSHIGYESAISQNNWTLTHSLAAEGSPYYEAGARFTYEASPKWTLTALALNGWQNIRETNRAKALGTQVQWRPSARWLLNSSTFYGNEQPTDSGKLRRYFHDFYLTYTATARLSVLALFDIGTQQARRAGQGHDSWHTGALILRYRLGRQPGSPFTAALRGEYYFAKNGVVVRDAGPEAAEPDFFVRGGSLNFDYAPSRRVLVRLEGKVLNGRNSLYFPAKQSSARTYGNLTGTIALSL</sequence>
<dbReference type="Pfam" id="PF07642">
    <property type="entry name" value="BBP2"/>
    <property type="match status" value="1"/>
</dbReference>
<dbReference type="OrthoDB" id="103154at2"/>
<dbReference type="Proteomes" id="UP000177791">
    <property type="component" value="Unassembled WGS sequence"/>
</dbReference>
<feature type="signal peptide" evidence="1">
    <location>
        <begin position="1"/>
        <end position="21"/>
    </location>
</feature>
<dbReference type="STRING" id="1908236.BEN48_14945"/>
<organism evidence="2 3">
    <name type="scientific">Hymenobacter glacialis</name>
    <dbReference type="NCBI Taxonomy" id="1908236"/>
    <lineage>
        <taxon>Bacteria</taxon>
        <taxon>Pseudomonadati</taxon>
        <taxon>Bacteroidota</taxon>
        <taxon>Cytophagia</taxon>
        <taxon>Cytophagales</taxon>
        <taxon>Hymenobacteraceae</taxon>
        <taxon>Hymenobacter</taxon>
    </lineage>
</organism>
<comment type="caution">
    <text evidence="2">The sequence shown here is derived from an EMBL/GenBank/DDBJ whole genome shotgun (WGS) entry which is preliminary data.</text>
</comment>
<evidence type="ECO:0008006" key="4">
    <source>
        <dbReference type="Google" id="ProtNLM"/>
    </source>
</evidence>
<dbReference type="RefSeq" id="WP_070734408.1">
    <property type="nucleotide sequence ID" value="NZ_MDZC01000062.1"/>
</dbReference>
<evidence type="ECO:0000313" key="3">
    <source>
        <dbReference type="Proteomes" id="UP000177791"/>
    </source>
</evidence>